<dbReference type="InterPro" id="IPR021866">
    <property type="entry name" value="SpoIIAA-like"/>
</dbReference>
<proteinExistence type="predicted"/>
<comment type="caution">
    <text evidence="1">The sequence shown here is derived from an EMBL/GenBank/DDBJ whole genome shotgun (WGS) entry which is preliminary data.</text>
</comment>
<reference evidence="1 2" key="1">
    <citation type="submission" date="2019-06" db="EMBL/GenBank/DDBJ databases">
        <title>Flavibacter putida gen. nov., sp. nov., a novel marine bacterium of the family Flavobacteriaceae isolated from coastal seawater.</title>
        <authorList>
            <person name="Feng X."/>
        </authorList>
    </citation>
    <scope>NUCLEOTIDE SEQUENCE [LARGE SCALE GENOMIC DNA]</scope>
    <source>
        <strain evidence="1 2">PLHSN227</strain>
    </source>
</reference>
<protein>
    <submittedName>
        <fullName evidence="1">STAS/SEC14 domain-containing protein</fullName>
    </submittedName>
</protein>
<sequence length="258" mass="30289">MCNFKKKSMFNLHQIEGTQIYAFTVEGELNTRDLEDFYYLLDRKLEEKQKIKLLAEFKEFPGFESFKAFSETFKLKFKALTNIEKYAVVSDAGWIKAFTPLGNLLTPRIPIKHFAAKEKDQAITWLNKSYHKTFTEEEYLTQLDFEKLDNSNIYKFTIDGKIDQGAIEALYGIIKNKEEKVNLLAVFKNFDGFDSFKTFLKSIKVDFESISQVNKYAVVSNKKWIEKILTLEDKIFQSVTLKYFSLEEEKEAIKWLKA</sequence>
<dbReference type="InterPro" id="IPR036513">
    <property type="entry name" value="STAS_dom_sf"/>
</dbReference>
<dbReference type="Pfam" id="PF11964">
    <property type="entry name" value="SpoIIAA-like"/>
    <property type="match status" value="2"/>
</dbReference>
<dbReference type="Proteomes" id="UP000317169">
    <property type="component" value="Unassembled WGS sequence"/>
</dbReference>
<evidence type="ECO:0000313" key="1">
    <source>
        <dbReference type="EMBL" id="TQD36948.1"/>
    </source>
</evidence>
<organism evidence="1 2">
    <name type="scientific">Haloflavibacter putidus</name>
    <dbReference type="NCBI Taxonomy" id="2576776"/>
    <lineage>
        <taxon>Bacteria</taxon>
        <taxon>Pseudomonadati</taxon>
        <taxon>Bacteroidota</taxon>
        <taxon>Flavobacteriia</taxon>
        <taxon>Flavobacteriales</taxon>
        <taxon>Flavobacteriaceae</taxon>
        <taxon>Haloflavibacter</taxon>
    </lineage>
</organism>
<accession>A0A507ZM82</accession>
<name>A0A507ZM82_9FLAO</name>
<dbReference type="InterPro" id="IPR038396">
    <property type="entry name" value="SpoIIAA-like_sf"/>
</dbReference>
<gene>
    <name evidence="1" type="ORF">FKR84_10080</name>
</gene>
<dbReference type="SUPFAM" id="SSF52091">
    <property type="entry name" value="SpoIIaa-like"/>
    <property type="match status" value="2"/>
</dbReference>
<dbReference type="EMBL" id="VIAR01000010">
    <property type="protein sequence ID" value="TQD36948.1"/>
    <property type="molecule type" value="Genomic_DNA"/>
</dbReference>
<dbReference type="AlphaFoldDB" id="A0A507ZM82"/>
<keyword evidence="2" id="KW-1185">Reference proteome</keyword>
<evidence type="ECO:0000313" key="2">
    <source>
        <dbReference type="Proteomes" id="UP000317169"/>
    </source>
</evidence>
<dbReference type="OrthoDB" id="1447828at2"/>
<dbReference type="Gene3D" id="3.40.50.10600">
    <property type="entry name" value="SpoIIaa-like domains"/>
    <property type="match status" value="2"/>
</dbReference>